<dbReference type="Pfam" id="PF00563">
    <property type="entry name" value="EAL"/>
    <property type="match status" value="1"/>
</dbReference>
<sequence>MTVESSTVLVIDDQPVVRHTLSLCLNNLGIGQVVQAQDGQEAKKKYVDYKFDVIFCDLNMPIEDGFEVLRFLGDQEYQGSVVIISSQEQEVLASTSNLARLYDLNIIGCVEKPITFATVQCLFNTIQQRTAKKSPPKNLPVLNESELQAVLQQGRLEAYYQPQLSLCSKKVKGLEILARLFDRDGTLILPDRFIPTAEQSHSLILTMTKQIIESALQEISNQFEHLSTLTFAFNISGKVLEDCGFPKWLNRVASQYQIPHEQIVCELTETAISTDQTTIDVQMLRLRIMRFKLSIDDFGTGYSSIAKLHTIPFNELKIDKSFVVDCLSNTKSAAIVQQSIKMAKAMDIDVVAEGVETEDVEAFLIESGCETGQGYLYAKPTSLDSVIDLIKQGRNHKEKSE</sequence>
<dbReference type="CDD" id="cd01948">
    <property type="entry name" value="EAL"/>
    <property type="match status" value="1"/>
</dbReference>
<feature type="domain" description="Response regulatory" evidence="2">
    <location>
        <begin position="7"/>
        <end position="127"/>
    </location>
</feature>
<dbReference type="GO" id="GO:0071111">
    <property type="term" value="F:cyclic-guanylate-specific phosphodiesterase activity"/>
    <property type="evidence" value="ECO:0007669"/>
    <property type="project" value="InterPro"/>
</dbReference>
<dbReference type="Gene3D" id="3.20.20.450">
    <property type="entry name" value="EAL domain"/>
    <property type="match status" value="1"/>
</dbReference>
<dbReference type="InterPro" id="IPR050706">
    <property type="entry name" value="Cyclic-di-GMP_PDE-like"/>
</dbReference>
<evidence type="ECO:0008006" key="6">
    <source>
        <dbReference type="Google" id="ProtNLM"/>
    </source>
</evidence>
<dbReference type="GO" id="GO:0000160">
    <property type="term" value="P:phosphorelay signal transduction system"/>
    <property type="evidence" value="ECO:0007669"/>
    <property type="project" value="InterPro"/>
</dbReference>
<name>A0A0A5I144_PHOS4</name>
<keyword evidence="1" id="KW-0597">Phosphoprotein</keyword>
<accession>A0A0A5I144</accession>
<dbReference type="STRING" id="379097.SE23_05390"/>
<dbReference type="InterPro" id="IPR011006">
    <property type="entry name" value="CheY-like_superfamily"/>
</dbReference>
<dbReference type="EMBL" id="JRWP01000004">
    <property type="protein sequence ID" value="KGY10275.1"/>
    <property type="molecule type" value="Genomic_DNA"/>
</dbReference>
<dbReference type="SUPFAM" id="SSF52172">
    <property type="entry name" value="CheY-like"/>
    <property type="match status" value="1"/>
</dbReference>
<comment type="caution">
    <text evidence="4">The sequence shown here is derived from an EMBL/GenBank/DDBJ whole genome shotgun (WGS) entry which is preliminary data.</text>
</comment>
<dbReference type="Gene3D" id="3.40.50.2300">
    <property type="match status" value="1"/>
</dbReference>
<gene>
    <name evidence="4" type="ORF">NM06_05020</name>
</gene>
<protein>
    <recommendedName>
        <fullName evidence="6">Diguanylate phosphodiesterase</fullName>
    </recommendedName>
</protein>
<evidence type="ECO:0000259" key="2">
    <source>
        <dbReference type="PROSITE" id="PS50110"/>
    </source>
</evidence>
<dbReference type="Pfam" id="PF00072">
    <property type="entry name" value="Response_reg"/>
    <property type="match status" value="1"/>
</dbReference>
<evidence type="ECO:0000313" key="4">
    <source>
        <dbReference type="EMBL" id="KGY10275.1"/>
    </source>
</evidence>
<organism evidence="4 5">
    <name type="scientific">Photobacterium sp. (strain ATCC 43367)</name>
    <dbReference type="NCBI Taxonomy" id="379097"/>
    <lineage>
        <taxon>Bacteria</taxon>
        <taxon>Pseudomonadati</taxon>
        <taxon>Pseudomonadota</taxon>
        <taxon>Gammaproteobacteria</taxon>
        <taxon>Vibrionales</taxon>
        <taxon>Vibrionaceae</taxon>
        <taxon>Vibrio</taxon>
        <taxon>Vibrio oreintalis group</taxon>
    </lineage>
</organism>
<dbReference type="PROSITE" id="PS50110">
    <property type="entry name" value="RESPONSE_REGULATORY"/>
    <property type="match status" value="1"/>
</dbReference>
<dbReference type="InterPro" id="IPR035919">
    <property type="entry name" value="EAL_sf"/>
</dbReference>
<dbReference type="PROSITE" id="PS50883">
    <property type="entry name" value="EAL"/>
    <property type="match status" value="1"/>
</dbReference>
<dbReference type="InterPro" id="IPR001633">
    <property type="entry name" value="EAL_dom"/>
</dbReference>
<dbReference type="SMART" id="SM00448">
    <property type="entry name" value="REC"/>
    <property type="match status" value="1"/>
</dbReference>
<dbReference type="AlphaFoldDB" id="A0A0A5I144"/>
<dbReference type="PANTHER" id="PTHR33121">
    <property type="entry name" value="CYCLIC DI-GMP PHOSPHODIESTERASE PDEF"/>
    <property type="match status" value="1"/>
</dbReference>
<reference evidence="4 5" key="1">
    <citation type="submission" date="2014-10" db="EMBL/GenBank/DDBJ databases">
        <title>Genome sequencing of Vibrio sinaloensis T08.</title>
        <authorList>
            <person name="Chan K.-G."/>
            <person name="Mohamad N.I."/>
        </authorList>
    </citation>
    <scope>NUCLEOTIDE SEQUENCE [LARGE SCALE GENOMIC DNA]</scope>
    <source>
        <strain evidence="4 5">T08</strain>
    </source>
</reference>
<dbReference type="SMART" id="SM00052">
    <property type="entry name" value="EAL"/>
    <property type="match status" value="1"/>
</dbReference>
<dbReference type="OrthoDB" id="9812358at2"/>
<evidence type="ECO:0000259" key="3">
    <source>
        <dbReference type="PROSITE" id="PS50883"/>
    </source>
</evidence>
<proteinExistence type="predicted"/>
<evidence type="ECO:0000256" key="1">
    <source>
        <dbReference type="PROSITE-ProRule" id="PRU00169"/>
    </source>
</evidence>
<dbReference type="PANTHER" id="PTHR33121:SF71">
    <property type="entry name" value="OXYGEN SENSOR PROTEIN DOSP"/>
    <property type="match status" value="1"/>
</dbReference>
<dbReference type="Proteomes" id="UP000030451">
    <property type="component" value="Unassembled WGS sequence"/>
</dbReference>
<dbReference type="InterPro" id="IPR001789">
    <property type="entry name" value="Sig_transdc_resp-reg_receiver"/>
</dbReference>
<dbReference type="RefSeq" id="WP_038188586.1">
    <property type="nucleotide sequence ID" value="NZ_JRWP01000004.1"/>
</dbReference>
<dbReference type="SUPFAM" id="SSF141868">
    <property type="entry name" value="EAL domain-like"/>
    <property type="match status" value="1"/>
</dbReference>
<evidence type="ECO:0000313" key="5">
    <source>
        <dbReference type="Proteomes" id="UP000030451"/>
    </source>
</evidence>
<feature type="domain" description="EAL" evidence="3">
    <location>
        <begin position="140"/>
        <end position="394"/>
    </location>
</feature>
<feature type="modified residue" description="4-aspartylphosphate" evidence="1">
    <location>
        <position position="57"/>
    </location>
</feature>